<dbReference type="GO" id="GO:0017183">
    <property type="term" value="P:protein histidyl modification to diphthamide"/>
    <property type="evidence" value="ECO:0007669"/>
    <property type="project" value="UniProtKB-UniRule"/>
</dbReference>
<evidence type="ECO:0000256" key="9">
    <source>
        <dbReference type="ARBA" id="ARBA00023014"/>
    </source>
</evidence>
<dbReference type="PANTHER" id="PTHR10762:SF1">
    <property type="entry name" value="2-(3-AMINO-3-CARBOXYPROPYL)HISTIDINE SYNTHASE SUBUNIT 1"/>
    <property type="match status" value="1"/>
</dbReference>
<dbReference type="InterPro" id="IPR016435">
    <property type="entry name" value="DPH1/DPH2"/>
</dbReference>
<evidence type="ECO:0000256" key="8">
    <source>
        <dbReference type="ARBA" id="ARBA00023004"/>
    </source>
</evidence>
<dbReference type="Gene3D" id="3.40.50.11850">
    <property type="entry name" value="Diphthamide synthesis DPH1/DPH2 domain 2"/>
    <property type="match status" value="1"/>
</dbReference>
<evidence type="ECO:0000256" key="10">
    <source>
        <dbReference type="ARBA" id="ARBA00048403"/>
    </source>
</evidence>
<evidence type="ECO:0000256" key="11">
    <source>
        <dbReference type="PIRNR" id="PIRNR004967"/>
    </source>
</evidence>
<dbReference type="VEuPathDB" id="MicrosporidiaDB:H312_00709"/>
<evidence type="ECO:0000256" key="2">
    <source>
        <dbReference type="ARBA" id="ARBA00010173"/>
    </source>
</evidence>
<dbReference type="GO" id="GO:0046872">
    <property type="term" value="F:metal ion binding"/>
    <property type="evidence" value="ECO:0007669"/>
    <property type="project" value="UniProtKB-KW"/>
</dbReference>
<keyword evidence="11" id="KW-0004">4Fe-4S</keyword>
<gene>
    <name evidence="12" type="ORF">H312_00709</name>
</gene>
<dbReference type="Proteomes" id="UP000030655">
    <property type="component" value="Unassembled WGS sequence"/>
</dbReference>
<dbReference type="PIRSF" id="PIRSF004967">
    <property type="entry name" value="DPH1"/>
    <property type="match status" value="1"/>
</dbReference>
<dbReference type="OrthoDB" id="1649088at2759"/>
<comment type="function">
    <text evidence="11">Catalyzes the first step of diphthamide biosynthesis, a post-translational modification of histidine which occurs in elongation factor 2.</text>
</comment>
<comment type="catalytic activity">
    <reaction evidence="10 11">
        <text>L-histidyl-[translation elongation factor 2] + S-adenosyl-L-methionine = 2-[(3S)-amino-3-carboxypropyl]-L-histidyl-[translation elongation factor 2] + S-methyl-5'-thioadenosine + H(+)</text>
        <dbReference type="Rhea" id="RHEA:36783"/>
        <dbReference type="Rhea" id="RHEA-COMP:9748"/>
        <dbReference type="Rhea" id="RHEA-COMP:9749"/>
        <dbReference type="ChEBI" id="CHEBI:15378"/>
        <dbReference type="ChEBI" id="CHEBI:17509"/>
        <dbReference type="ChEBI" id="CHEBI:29979"/>
        <dbReference type="ChEBI" id="CHEBI:59789"/>
        <dbReference type="ChEBI" id="CHEBI:73995"/>
        <dbReference type="EC" id="2.5.1.108"/>
    </reaction>
</comment>
<dbReference type="InterPro" id="IPR035435">
    <property type="entry name" value="DPH1/DPH2_euk_archaea"/>
</dbReference>
<keyword evidence="5 11" id="KW-0808">Transferase</keyword>
<evidence type="ECO:0000256" key="6">
    <source>
        <dbReference type="ARBA" id="ARBA00022691"/>
    </source>
</evidence>
<dbReference type="UniPathway" id="UPA00559"/>
<evidence type="ECO:0000313" key="12">
    <source>
        <dbReference type="EMBL" id="KCZ81810.1"/>
    </source>
</evidence>
<protein>
    <recommendedName>
        <fullName evidence="4 11">2-(3-amino-3-carboxypropyl)histidine synthase subunit 1</fullName>
        <ecNumber evidence="3 11">2.5.1.108</ecNumber>
    </recommendedName>
</protein>
<keyword evidence="13" id="KW-1185">Reference proteome</keyword>
<dbReference type="InterPro" id="IPR042263">
    <property type="entry name" value="DPH1/DPH2_1"/>
</dbReference>
<keyword evidence="7" id="KW-0479">Metal-binding</keyword>
<dbReference type="STRING" id="1288291.A0A059F3M2"/>
<dbReference type="Gene3D" id="3.40.50.11860">
    <property type="entry name" value="Diphthamide synthesis DPH1/DPH2 domain 3"/>
    <property type="match status" value="1"/>
</dbReference>
<reference evidence="12 13" key="2">
    <citation type="submission" date="2014-03" db="EMBL/GenBank/DDBJ databases">
        <title>The Genome Sequence of Anncaliia algerae insect isolate PRA339.</title>
        <authorList>
            <consortium name="The Broad Institute Genome Sequencing Platform"/>
            <consortium name="The Broad Institute Genome Sequencing Center for Infectious Disease"/>
            <person name="Cuomo C."/>
            <person name="Becnel J."/>
            <person name="Sanscrainte N."/>
            <person name="Walker B."/>
            <person name="Young S.K."/>
            <person name="Zeng Q."/>
            <person name="Gargeya S."/>
            <person name="Fitzgerald M."/>
            <person name="Haas B."/>
            <person name="Abouelleil A."/>
            <person name="Alvarado L."/>
            <person name="Arachchi H.M."/>
            <person name="Berlin A.M."/>
            <person name="Chapman S.B."/>
            <person name="Dewar J."/>
            <person name="Goldberg J."/>
            <person name="Griggs A."/>
            <person name="Gujja S."/>
            <person name="Hansen M."/>
            <person name="Howarth C."/>
            <person name="Imamovic A."/>
            <person name="Larimer J."/>
            <person name="McCowan C."/>
            <person name="Murphy C."/>
            <person name="Neiman D."/>
            <person name="Pearson M."/>
            <person name="Priest M."/>
            <person name="Roberts A."/>
            <person name="Saif S."/>
            <person name="Shea T."/>
            <person name="Sisk P."/>
            <person name="Sykes S."/>
            <person name="Wortman J."/>
            <person name="Nusbaum C."/>
            <person name="Birren B."/>
        </authorList>
    </citation>
    <scope>NUCLEOTIDE SEQUENCE [LARGE SCALE GENOMIC DNA]</scope>
    <source>
        <strain evidence="12 13">PRA339</strain>
    </source>
</reference>
<keyword evidence="9" id="KW-0411">Iron-sulfur</keyword>
<evidence type="ECO:0000256" key="5">
    <source>
        <dbReference type="ARBA" id="ARBA00022679"/>
    </source>
</evidence>
<keyword evidence="6 11" id="KW-0949">S-adenosyl-L-methionine</keyword>
<dbReference type="InterPro" id="IPR042264">
    <property type="entry name" value="DPH1/DPH2_2"/>
</dbReference>
<dbReference type="PANTHER" id="PTHR10762">
    <property type="entry name" value="DIPHTHAMIDE BIOSYNTHESIS PROTEIN"/>
    <property type="match status" value="1"/>
</dbReference>
<keyword evidence="8" id="KW-0408">Iron</keyword>
<dbReference type="HOGENOM" id="CLU_037146_1_1_1"/>
<reference evidence="13" key="1">
    <citation type="submission" date="2013-02" db="EMBL/GenBank/DDBJ databases">
        <authorList>
            <consortium name="The Broad Institute Genome Sequencing Platform"/>
            <person name="Cuomo C."/>
            <person name="Becnel J."/>
            <person name="Sanscrainte N."/>
            <person name="Walker B."/>
            <person name="Young S.K."/>
            <person name="Zeng Q."/>
            <person name="Gargeya S."/>
            <person name="Fitzgerald M."/>
            <person name="Haas B."/>
            <person name="Abouelleil A."/>
            <person name="Alvarado L."/>
            <person name="Arachchi H.M."/>
            <person name="Berlin A.M."/>
            <person name="Chapman S.B."/>
            <person name="Dewar J."/>
            <person name="Goldberg J."/>
            <person name="Griggs A."/>
            <person name="Gujja S."/>
            <person name="Hansen M."/>
            <person name="Howarth C."/>
            <person name="Imamovic A."/>
            <person name="Larimer J."/>
            <person name="McCowan C."/>
            <person name="Murphy C."/>
            <person name="Neiman D."/>
            <person name="Pearson M."/>
            <person name="Priest M."/>
            <person name="Roberts A."/>
            <person name="Saif S."/>
            <person name="Shea T."/>
            <person name="Sisk P."/>
            <person name="Sykes S."/>
            <person name="Wortman J."/>
            <person name="Nusbaum C."/>
            <person name="Birren B."/>
        </authorList>
    </citation>
    <scope>NUCLEOTIDE SEQUENCE [LARGE SCALE GENOMIC DNA]</scope>
    <source>
        <strain evidence="13">PRA339</strain>
    </source>
</reference>
<evidence type="ECO:0000256" key="3">
    <source>
        <dbReference type="ARBA" id="ARBA00012221"/>
    </source>
</evidence>
<evidence type="ECO:0000256" key="4">
    <source>
        <dbReference type="ARBA" id="ARBA00021915"/>
    </source>
</evidence>
<accession>A0A059F3M2</accession>
<dbReference type="AlphaFoldDB" id="A0A059F3M2"/>
<dbReference type="GO" id="GO:0090560">
    <property type="term" value="F:2-(3-amino-3-carboxypropyl)histidine synthase activity"/>
    <property type="evidence" value="ECO:0007669"/>
    <property type="project" value="UniProtKB-UniRule"/>
</dbReference>
<dbReference type="InterPro" id="IPR042265">
    <property type="entry name" value="DPH1/DPH2_3"/>
</dbReference>
<dbReference type="GO" id="GO:0051539">
    <property type="term" value="F:4 iron, 4 sulfur cluster binding"/>
    <property type="evidence" value="ECO:0007669"/>
    <property type="project" value="UniProtKB-UniRule"/>
</dbReference>
<comment type="similarity">
    <text evidence="2 11">Belongs to the DPH1/DPH2 family. DPH1 subfamily.</text>
</comment>
<proteinExistence type="inferred from homology"/>
<evidence type="ECO:0000256" key="7">
    <source>
        <dbReference type="ARBA" id="ARBA00022723"/>
    </source>
</evidence>
<dbReference type="Pfam" id="PF01866">
    <property type="entry name" value="Diphthamide_syn"/>
    <property type="match status" value="1"/>
</dbReference>
<evidence type="ECO:0000256" key="1">
    <source>
        <dbReference type="ARBA" id="ARBA00005156"/>
    </source>
</evidence>
<dbReference type="EC" id="2.5.1.108" evidence="3 11"/>
<name>A0A059F3M2_9MICR</name>
<dbReference type="SFLD" id="SFLDS00032">
    <property type="entry name" value="Radical_SAM_3-amino-3-carboxyp"/>
    <property type="match status" value="1"/>
</dbReference>
<dbReference type="EMBL" id="KK365136">
    <property type="protein sequence ID" value="KCZ81810.1"/>
    <property type="molecule type" value="Genomic_DNA"/>
</dbReference>
<comment type="cofactor">
    <cofactor evidence="11">
        <name>[4Fe-4S] cluster</name>
        <dbReference type="ChEBI" id="CHEBI:49883"/>
    </cofactor>
    <text evidence="11">Binds 1 [4Fe-4S] cluster per subunit. The cluster is coordinated with 3 cysteines and an exchangeable S-adenosyl-L-methionine.</text>
</comment>
<dbReference type="NCBIfam" id="TIGR00322">
    <property type="entry name" value="diphth2_R"/>
    <property type="match status" value="1"/>
</dbReference>
<dbReference type="Gene3D" id="3.40.50.11840">
    <property type="entry name" value="Diphthamide synthesis DPH1/DPH2 domain 1"/>
    <property type="match status" value="1"/>
</dbReference>
<sequence length="363" mass="42386">MVHLIKPTKITIPSELTSLLPQNYDFNLQKSITTIKKYSFKKIALQLPDGLLKYTNILKKIFMLYVDEVIVLGDVVYGACCIDDISVYDLGYEFLIHYGHSCLVSVKEMKVRTLYVFVDIRFDYQHMRDVFIKHFKNKSVALTSTVQFLSAVQYLKREVQTYNDKNEGKIDLIVPQINPLSPGEVLGCTSPKFSSENVFFIGDGRFHLESVMLSNPEKIFYKYCPSIKKLFIEEYDHKKVILQRKEAISKFKLAKKIGLIISTLGRQTNHLLLKNVKNELIKKGYQVYKIKIHEIKNEILDKFTFLDAFVQLNCTRLSIDWGICFNKPILNPYELFNDSFNNYEMDFYSLEGNAKWKNFNNQF</sequence>
<comment type="pathway">
    <text evidence="1 11">Protein modification; peptidyl-diphthamide biosynthesis.</text>
</comment>
<organism evidence="12 13">
    <name type="scientific">Anncaliia algerae PRA339</name>
    <dbReference type="NCBI Taxonomy" id="1288291"/>
    <lineage>
        <taxon>Eukaryota</taxon>
        <taxon>Fungi</taxon>
        <taxon>Fungi incertae sedis</taxon>
        <taxon>Microsporidia</taxon>
        <taxon>Tubulinosematoidea</taxon>
        <taxon>Tubulinosematidae</taxon>
        <taxon>Anncaliia</taxon>
    </lineage>
</organism>
<evidence type="ECO:0000313" key="13">
    <source>
        <dbReference type="Proteomes" id="UP000030655"/>
    </source>
</evidence>